<reference evidence="11" key="1">
    <citation type="submission" date="2021-12" db="EMBL/GenBank/DDBJ databases">
        <title>Prjna785345.</title>
        <authorList>
            <person name="Rujirawat T."/>
            <person name="Krajaejun T."/>
        </authorList>
    </citation>
    <scope>NUCLEOTIDE SEQUENCE</scope>
    <source>
        <strain evidence="11">Pi057C3</strain>
    </source>
</reference>
<protein>
    <recommendedName>
        <fullName evidence="1">mRNA (guanine-N(7))-methyltransferase</fullName>
        <ecNumber evidence="1">2.1.1.56</ecNumber>
    </recommendedName>
</protein>
<comment type="caution">
    <text evidence="11">The sequence shown here is derived from an EMBL/GenBank/DDBJ whole genome shotgun (WGS) entry which is preliminary data.</text>
</comment>
<evidence type="ECO:0000313" key="12">
    <source>
        <dbReference type="Proteomes" id="UP001209570"/>
    </source>
</evidence>
<dbReference type="GO" id="GO:0004482">
    <property type="term" value="F:mRNA 5'-cap (guanine-N7-)-methyltransferase activity"/>
    <property type="evidence" value="ECO:0007669"/>
    <property type="project" value="UniProtKB-EC"/>
</dbReference>
<dbReference type="Proteomes" id="UP001209570">
    <property type="component" value="Unassembled WGS sequence"/>
</dbReference>
<keyword evidence="12" id="KW-1185">Reference proteome</keyword>
<organism evidence="11 12">
    <name type="scientific">Pythium insidiosum</name>
    <name type="common">Pythiosis disease agent</name>
    <dbReference type="NCBI Taxonomy" id="114742"/>
    <lineage>
        <taxon>Eukaryota</taxon>
        <taxon>Sar</taxon>
        <taxon>Stramenopiles</taxon>
        <taxon>Oomycota</taxon>
        <taxon>Peronosporomycetes</taxon>
        <taxon>Pythiales</taxon>
        <taxon>Pythiaceae</taxon>
        <taxon>Pythium</taxon>
    </lineage>
</organism>
<dbReference type="AlphaFoldDB" id="A0AAD5Q5U3"/>
<evidence type="ECO:0000256" key="8">
    <source>
        <dbReference type="SAM" id="MobiDB-lite"/>
    </source>
</evidence>
<dbReference type="Gene3D" id="2.20.70.10">
    <property type="match status" value="2"/>
</dbReference>
<evidence type="ECO:0000256" key="2">
    <source>
        <dbReference type="ARBA" id="ARBA00022603"/>
    </source>
</evidence>
<dbReference type="SUPFAM" id="SSF53335">
    <property type="entry name" value="S-adenosyl-L-methionine-dependent methyltransferases"/>
    <property type="match status" value="1"/>
</dbReference>
<feature type="compositionally biased region" description="Basic and acidic residues" evidence="8">
    <location>
        <begin position="379"/>
        <end position="390"/>
    </location>
</feature>
<evidence type="ECO:0000256" key="5">
    <source>
        <dbReference type="ARBA" id="ARBA00022884"/>
    </source>
</evidence>
<dbReference type="CDD" id="cd02440">
    <property type="entry name" value="AdoMet_MTases"/>
    <property type="match status" value="1"/>
</dbReference>
<feature type="region of interest" description="Disordered" evidence="8">
    <location>
        <begin position="134"/>
        <end position="163"/>
    </location>
</feature>
<feature type="domain" description="WW" evidence="9">
    <location>
        <begin position="9"/>
        <end position="43"/>
    </location>
</feature>
<dbReference type="PROSITE" id="PS51562">
    <property type="entry name" value="RNA_CAP0_MT"/>
    <property type="match status" value="1"/>
</dbReference>
<dbReference type="InterPro" id="IPR001202">
    <property type="entry name" value="WW_dom"/>
</dbReference>
<keyword evidence="3" id="KW-0808">Transferase</keyword>
<name>A0AAD5Q5U3_PYTIN</name>
<dbReference type="InterPro" id="IPR039753">
    <property type="entry name" value="RG7MT1"/>
</dbReference>
<dbReference type="Pfam" id="PF03291">
    <property type="entry name" value="mRNA_G-N7_MeTrfase"/>
    <property type="match status" value="2"/>
</dbReference>
<feature type="domain" description="WW" evidence="9">
    <location>
        <begin position="41"/>
        <end position="76"/>
    </location>
</feature>
<dbReference type="SMART" id="SM00456">
    <property type="entry name" value="WW"/>
    <property type="match status" value="2"/>
</dbReference>
<keyword evidence="4" id="KW-0949">S-adenosyl-L-methionine</keyword>
<evidence type="ECO:0000313" key="11">
    <source>
        <dbReference type="EMBL" id="KAJ0392093.1"/>
    </source>
</evidence>
<evidence type="ECO:0000256" key="4">
    <source>
        <dbReference type="ARBA" id="ARBA00022691"/>
    </source>
</evidence>
<accession>A0AAD5Q5U3</accession>
<keyword evidence="2" id="KW-0489">Methyltransferase</keyword>
<sequence length="520" mass="58782">MTTLQVDEEPLPAGWEVVMSRSKNMPYYYNAKSQKVYWVDDELPRGWAHQFDNDGRRFYFHIKDKTGTTTYDKPVLRAAAAPARQAASLQNLLSPADGPADAPSAGVTSDFRLNAANPNGSSFASSNSNSSSGNMSISHLMSSSSGAASNASKRPFDRVTQSEDPEAAADFYNRLKRNATADRAESLLFHMRAMNNWVKSILINEYSKREDHVLDLACGKGGDLMKWAKRGILRYVGADIAQKSLEDAVDRFLSNVQHRDLEVQFVQGDLGRVSLLQDELHCWTREKGWHDAIPVAKPSSFQIVSMQFSFHYMFGDEQRATRFFRTLHEVLVDGGIFIATTVDPNKVLHKFYQNVHRHAQSDGQEEPEAVVVGDDADEGNNKKKPDPDVRIVDEKQREVCCIRFDDSIRASLAGYDTPRQGAFGLRYNFTLRDTDEESGGDKAVDLPEYLVPDDLLHRLLRENGFELLLQQNFHPFILRHLEKNRSLLEKMHVMNFEGTISDAEWEIAGLYQVLAFKKSY</sequence>
<feature type="domain" description="MRNA cap 0 methyltransferase" evidence="10">
    <location>
        <begin position="186"/>
        <end position="519"/>
    </location>
</feature>
<dbReference type="CDD" id="cd00201">
    <property type="entry name" value="WW"/>
    <property type="match status" value="2"/>
</dbReference>
<dbReference type="GO" id="GO:0005634">
    <property type="term" value="C:nucleus"/>
    <property type="evidence" value="ECO:0007669"/>
    <property type="project" value="TreeGrafter"/>
</dbReference>
<dbReference type="EC" id="2.1.1.56" evidence="1"/>
<keyword evidence="5" id="KW-0694">RNA-binding</keyword>
<gene>
    <name evidence="11" type="ORF">P43SY_010523</name>
</gene>
<comment type="catalytic activity">
    <reaction evidence="7">
        <text>a 5'-end (5'-triphosphoguanosine)-ribonucleoside in mRNA + S-adenosyl-L-methionine = a 5'-end (N(7)-methyl 5'-triphosphoguanosine)-ribonucleoside in mRNA + S-adenosyl-L-homocysteine</text>
        <dbReference type="Rhea" id="RHEA:67008"/>
        <dbReference type="Rhea" id="RHEA-COMP:17166"/>
        <dbReference type="Rhea" id="RHEA-COMP:17167"/>
        <dbReference type="ChEBI" id="CHEBI:57856"/>
        <dbReference type="ChEBI" id="CHEBI:59789"/>
        <dbReference type="ChEBI" id="CHEBI:156461"/>
        <dbReference type="ChEBI" id="CHEBI:167617"/>
        <dbReference type="EC" id="2.1.1.56"/>
    </reaction>
</comment>
<dbReference type="InterPro" id="IPR036020">
    <property type="entry name" value="WW_dom_sf"/>
</dbReference>
<dbReference type="PANTHER" id="PTHR12189:SF2">
    <property type="entry name" value="MRNA CAP GUANINE-N7 METHYLTRANSFERASE"/>
    <property type="match status" value="1"/>
</dbReference>
<dbReference type="Gene3D" id="3.40.50.150">
    <property type="entry name" value="Vaccinia Virus protein VP39"/>
    <property type="match status" value="1"/>
</dbReference>
<dbReference type="PANTHER" id="PTHR12189">
    <property type="entry name" value="MRNA GUANINE-7- METHYLTRANSFERASE"/>
    <property type="match status" value="1"/>
</dbReference>
<evidence type="ECO:0000256" key="1">
    <source>
        <dbReference type="ARBA" id="ARBA00011926"/>
    </source>
</evidence>
<evidence type="ECO:0000256" key="7">
    <source>
        <dbReference type="ARBA" id="ARBA00044712"/>
    </source>
</evidence>
<feature type="compositionally biased region" description="Acidic residues" evidence="8">
    <location>
        <begin position="363"/>
        <end position="378"/>
    </location>
</feature>
<dbReference type="SUPFAM" id="SSF51045">
    <property type="entry name" value="WW domain"/>
    <property type="match status" value="2"/>
</dbReference>
<evidence type="ECO:0000259" key="9">
    <source>
        <dbReference type="PROSITE" id="PS50020"/>
    </source>
</evidence>
<dbReference type="PROSITE" id="PS50020">
    <property type="entry name" value="WW_DOMAIN_2"/>
    <property type="match status" value="2"/>
</dbReference>
<dbReference type="GO" id="GO:0003723">
    <property type="term" value="F:RNA binding"/>
    <property type="evidence" value="ECO:0007669"/>
    <property type="project" value="UniProtKB-KW"/>
</dbReference>
<evidence type="ECO:0000256" key="3">
    <source>
        <dbReference type="ARBA" id="ARBA00022679"/>
    </source>
</evidence>
<feature type="region of interest" description="Disordered" evidence="8">
    <location>
        <begin position="358"/>
        <end position="390"/>
    </location>
</feature>
<dbReference type="EMBL" id="JAKCXM010000722">
    <property type="protein sequence ID" value="KAJ0392093.1"/>
    <property type="molecule type" value="Genomic_DNA"/>
</dbReference>
<keyword evidence="6" id="KW-0506">mRNA capping</keyword>
<dbReference type="InterPro" id="IPR029063">
    <property type="entry name" value="SAM-dependent_MTases_sf"/>
</dbReference>
<keyword evidence="6" id="KW-0507">mRNA processing</keyword>
<evidence type="ECO:0000256" key="6">
    <source>
        <dbReference type="ARBA" id="ARBA00023042"/>
    </source>
</evidence>
<dbReference type="InterPro" id="IPR004971">
    <property type="entry name" value="mRNA_G-N7_MeTrfase_dom"/>
</dbReference>
<feature type="compositionally biased region" description="Low complexity" evidence="8">
    <location>
        <begin position="134"/>
        <end position="152"/>
    </location>
</feature>
<evidence type="ECO:0000259" key="10">
    <source>
        <dbReference type="PROSITE" id="PS51562"/>
    </source>
</evidence>
<proteinExistence type="predicted"/>